<dbReference type="OrthoDB" id="6507260at2759"/>
<evidence type="ECO:0000256" key="1">
    <source>
        <dbReference type="SAM" id="MobiDB-lite"/>
    </source>
</evidence>
<evidence type="ECO:0000313" key="3">
    <source>
        <dbReference type="EnsemblMetazoa" id="ISCW008527-PA"/>
    </source>
</evidence>
<dbReference type="VEuPathDB" id="VectorBase:ISCP_024629"/>
<organism>
    <name type="scientific">Ixodes scapularis</name>
    <name type="common">Black-legged tick</name>
    <name type="synonym">Deer tick</name>
    <dbReference type="NCBI Taxonomy" id="6945"/>
    <lineage>
        <taxon>Eukaryota</taxon>
        <taxon>Metazoa</taxon>
        <taxon>Ecdysozoa</taxon>
        <taxon>Arthropoda</taxon>
        <taxon>Chelicerata</taxon>
        <taxon>Arachnida</taxon>
        <taxon>Acari</taxon>
        <taxon>Parasitiformes</taxon>
        <taxon>Ixodida</taxon>
        <taxon>Ixodoidea</taxon>
        <taxon>Ixodidae</taxon>
        <taxon>Ixodinae</taxon>
        <taxon>Ixodes</taxon>
    </lineage>
</organism>
<dbReference type="EnsemblMetazoa" id="ISCW008527-RA">
    <property type="protein sequence ID" value="ISCW008527-PA"/>
    <property type="gene ID" value="ISCW008527"/>
</dbReference>
<proteinExistence type="predicted"/>
<accession>B7Q0V9</accession>
<reference evidence="2 4" key="1">
    <citation type="submission" date="2008-03" db="EMBL/GenBank/DDBJ databases">
        <title>Annotation of Ixodes scapularis.</title>
        <authorList>
            <consortium name="Ixodes scapularis Genome Project Consortium"/>
            <person name="Caler E."/>
            <person name="Hannick L.I."/>
            <person name="Bidwell S."/>
            <person name="Joardar V."/>
            <person name="Thiagarajan M."/>
            <person name="Amedeo P."/>
            <person name="Galinsky K.J."/>
            <person name="Schobel S."/>
            <person name="Inman J."/>
            <person name="Hostetler J."/>
            <person name="Miller J."/>
            <person name="Hammond M."/>
            <person name="Megy K."/>
            <person name="Lawson D."/>
            <person name="Kodira C."/>
            <person name="Sutton G."/>
            <person name="Meyer J."/>
            <person name="Hill C.A."/>
            <person name="Birren B."/>
            <person name="Nene V."/>
            <person name="Collins F."/>
            <person name="Alarcon-Chaidez F."/>
            <person name="Wikel S."/>
            <person name="Strausberg R."/>
        </authorList>
    </citation>
    <scope>NUCLEOTIDE SEQUENCE [LARGE SCALE GENOMIC DNA]</scope>
    <source>
        <strain evidence="4">Wikel</strain>
        <strain evidence="2">Wikel colony</strain>
    </source>
</reference>
<dbReference type="EMBL" id="ABJB010736202">
    <property type="status" value="NOT_ANNOTATED_CDS"/>
    <property type="molecule type" value="Genomic_DNA"/>
</dbReference>
<dbReference type="EMBL" id="ABJB011006739">
    <property type="status" value="NOT_ANNOTATED_CDS"/>
    <property type="molecule type" value="Genomic_DNA"/>
</dbReference>
<keyword evidence="4" id="KW-1185">Reference proteome</keyword>
<dbReference type="VEuPathDB" id="VectorBase:ISCI008527"/>
<dbReference type="AlphaFoldDB" id="B7Q0V9"/>
<sequence length="204" mass="21747">MRDALSVGGDMKRSAPATKALTEAKDEIVLVEIHQDLQSASESPVAVDLTKTVVSTTTTVSTSSSSAATSSAPTSTRAPASGSTVSTSASDIVVVKDTSKSRKVETVPLSEVESDSSTFHLLDEFMDYGGQNLTSGENGYKLGYTVNEGNLKKFRYEERTPEGAIVGEFGFHKNDGVIRGVRYSAEPGVHPKVLYEALVKFFTL</sequence>
<feature type="region of interest" description="Disordered" evidence="1">
    <location>
        <begin position="58"/>
        <end position="89"/>
    </location>
</feature>
<name>B7Q0V9_IXOSC</name>
<dbReference type="EMBL" id="DS834481">
    <property type="protein sequence ID" value="EEC12481.1"/>
    <property type="molecule type" value="Genomic_DNA"/>
</dbReference>
<protein>
    <submittedName>
        <fullName evidence="2 3">Uncharacterized protein</fullName>
    </submittedName>
</protein>
<dbReference type="InParanoid" id="B7Q0V9"/>
<dbReference type="Proteomes" id="UP000001555">
    <property type="component" value="Unassembled WGS sequence"/>
</dbReference>
<dbReference type="VEuPathDB" id="VectorBase:ISCW008527"/>
<dbReference type="GO" id="GO:0008010">
    <property type="term" value="F:structural constituent of chitin-based larval cuticle"/>
    <property type="evidence" value="ECO:0000318"/>
    <property type="project" value="GO_Central"/>
</dbReference>
<dbReference type="GO" id="GO:0062129">
    <property type="term" value="C:chitin-based extracellular matrix"/>
    <property type="evidence" value="ECO:0000318"/>
    <property type="project" value="GO_Central"/>
</dbReference>
<dbReference type="HOGENOM" id="CLU_1344603_0_0_1"/>
<gene>
    <name evidence="2" type="ORF">IscW_ISCW008527</name>
</gene>
<feature type="compositionally biased region" description="Low complexity" evidence="1">
    <location>
        <begin position="58"/>
        <end position="84"/>
    </location>
</feature>
<dbReference type="PaxDb" id="6945-B7Q0V9"/>
<evidence type="ECO:0000313" key="4">
    <source>
        <dbReference type="Proteomes" id="UP000001555"/>
    </source>
</evidence>
<reference evidence="3" key="2">
    <citation type="submission" date="2020-05" db="UniProtKB">
        <authorList>
            <consortium name="EnsemblMetazoa"/>
        </authorList>
    </citation>
    <scope>IDENTIFICATION</scope>
    <source>
        <strain evidence="3">wikel</strain>
    </source>
</reference>
<evidence type="ECO:0000313" key="2">
    <source>
        <dbReference type="EMBL" id="EEC12481.1"/>
    </source>
</evidence>